<protein>
    <submittedName>
        <fullName evidence="2">Transposase</fullName>
    </submittedName>
</protein>
<organism evidence="1 2">
    <name type="scientific">Steinernema glaseri</name>
    <dbReference type="NCBI Taxonomy" id="37863"/>
    <lineage>
        <taxon>Eukaryota</taxon>
        <taxon>Metazoa</taxon>
        <taxon>Ecdysozoa</taxon>
        <taxon>Nematoda</taxon>
        <taxon>Chromadorea</taxon>
        <taxon>Rhabditida</taxon>
        <taxon>Tylenchina</taxon>
        <taxon>Panagrolaimomorpha</taxon>
        <taxon>Strongyloidoidea</taxon>
        <taxon>Steinernematidae</taxon>
        <taxon>Steinernema</taxon>
    </lineage>
</organism>
<dbReference type="AlphaFoldDB" id="A0A1I8A785"/>
<name>A0A1I8A785_9BILA</name>
<dbReference type="WBParaSite" id="L893_g33569.t1">
    <property type="protein sequence ID" value="L893_g33569.t1"/>
    <property type="gene ID" value="L893_g33569"/>
</dbReference>
<evidence type="ECO:0000313" key="1">
    <source>
        <dbReference type="Proteomes" id="UP000095287"/>
    </source>
</evidence>
<evidence type="ECO:0000313" key="2">
    <source>
        <dbReference type="WBParaSite" id="L893_g33569.t1"/>
    </source>
</evidence>
<sequence length="72" mass="7548">MTATGQANSSEVEFPAIVRVISQLAVAVYFRHGLCGWHGDGHDGVRLTGRGNRSADAAHGACAQGETLPPQF</sequence>
<proteinExistence type="predicted"/>
<accession>A0A1I8A785</accession>
<keyword evidence="1" id="KW-1185">Reference proteome</keyword>
<reference evidence="2" key="1">
    <citation type="submission" date="2016-11" db="UniProtKB">
        <authorList>
            <consortium name="WormBaseParasite"/>
        </authorList>
    </citation>
    <scope>IDENTIFICATION</scope>
</reference>
<dbReference type="Proteomes" id="UP000095287">
    <property type="component" value="Unplaced"/>
</dbReference>